<evidence type="ECO:0000313" key="4">
    <source>
        <dbReference type="Proteomes" id="UP001500506"/>
    </source>
</evidence>
<keyword evidence="1" id="KW-1133">Transmembrane helix</keyword>
<sequence length="141" mass="14477">MHTAKGTHMSASIDRPGGVTLVAVLAWISGLLDIFGGTILLFQTSVAATVEQFGGASALITSAIISILVGAIVVIIATMLLRGSATARIVITVFQVLSIAGSIFLAIAYPAGAIGEYFGIAVSVIVLALLWSGRANAFFRN</sequence>
<feature type="transmembrane region" description="Helical" evidence="1">
    <location>
        <begin position="89"/>
        <end position="111"/>
    </location>
</feature>
<evidence type="ECO:0000256" key="1">
    <source>
        <dbReference type="SAM" id="Phobius"/>
    </source>
</evidence>
<comment type="caution">
    <text evidence="3">The sequence shown here is derived from an EMBL/GenBank/DDBJ whole genome shotgun (WGS) entry which is preliminary data.</text>
</comment>
<dbReference type="InterPro" id="IPR055568">
    <property type="entry name" value="DUF7144"/>
</dbReference>
<accession>A0ABN2KNB9</accession>
<organism evidence="3 4">
    <name type="scientific">Agromyces humatus</name>
    <dbReference type="NCBI Taxonomy" id="279573"/>
    <lineage>
        <taxon>Bacteria</taxon>
        <taxon>Bacillati</taxon>
        <taxon>Actinomycetota</taxon>
        <taxon>Actinomycetes</taxon>
        <taxon>Micrococcales</taxon>
        <taxon>Microbacteriaceae</taxon>
        <taxon>Agromyces</taxon>
    </lineage>
</organism>
<name>A0ABN2KNB9_9MICO</name>
<dbReference type="Pfam" id="PF23636">
    <property type="entry name" value="DUF7144"/>
    <property type="match status" value="1"/>
</dbReference>
<evidence type="ECO:0000313" key="3">
    <source>
        <dbReference type="EMBL" id="GAA1759459.1"/>
    </source>
</evidence>
<gene>
    <name evidence="3" type="ORF">GCM10009747_18100</name>
</gene>
<dbReference type="EMBL" id="BAAANH010000003">
    <property type="protein sequence ID" value="GAA1759459.1"/>
    <property type="molecule type" value="Genomic_DNA"/>
</dbReference>
<keyword evidence="4" id="KW-1185">Reference proteome</keyword>
<dbReference type="Proteomes" id="UP001500506">
    <property type="component" value="Unassembled WGS sequence"/>
</dbReference>
<feature type="transmembrane region" description="Helical" evidence="1">
    <location>
        <begin position="54"/>
        <end position="77"/>
    </location>
</feature>
<keyword evidence="1" id="KW-0812">Transmembrane</keyword>
<protein>
    <recommendedName>
        <fullName evidence="2">DUF7144 domain-containing protein</fullName>
    </recommendedName>
</protein>
<reference evidence="4" key="1">
    <citation type="journal article" date="2019" name="Int. J. Syst. Evol. Microbiol.">
        <title>The Global Catalogue of Microorganisms (GCM) 10K type strain sequencing project: providing services to taxonomists for standard genome sequencing and annotation.</title>
        <authorList>
            <consortium name="The Broad Institute Genomics Platform"/>
            <consortium name="The Broad Institute Genome Sequencing Center for Infectious Disease"/>
            <person name="Wu L."/>
            <person name="Ma J."/>
        </authorList>
    </citation>
    <scope>NUCLEOTIDE SEQUENCE [LARGE SCALE GENOMIC DNA]</scope>
    <source>
        <strain evidence="4">JCM 14319</strain>
    </source>
</reference>
<feature type="transmembrane region" description="Helical" evidence="1">
    <location>
        <begin position="21"/>
        <end position="42"/>
    </location>
</feature>
<evidence type="ECO:0000259" key="2">
    <source>
        <dbReference type="Pfam" id="PF23636"/>
    </source>
</evidence>
<feature type="transmembrane region" description="Helical" evidence="1">
    <location>
        <begin position="117"/>
        <end position="139"/>
    </location>
</feature>
<feature type="domain" description="DUF7144" evidence="2">
    <location>
        <begin position="19"/>
        <end position="132"/>
    </location>
</feature>
<proteinExistence type="predicted"/>
<keyword evidence="1" id="KW-0472">Membrane</keyword>